<dbReference type="OrthoDB" id="21421at2"/>
<evidence type="ECO:0000313" key="2">
    <source>
        <dbReference type="EMBL" id="BAO55978.1"/>
    </source>
</evidence>
<keyword evidence="3" id="KW-1185">Reference proteome</keyword>
<evidence type="ECO:0000259" key="1">
    <source>
        <dbReference type="Pfam" id="PF17775"/>
    </source>
</evidence>
<proteinExistence type="predicted"/>
<accession>W8VW33</accession>
<reference evidence="2 3" key="1">
    <citation type="journal article" date="2014" name="Proc. Natl. Acad. Sci. U.S.A.">
        <title>Functional characterization of flavobacteria rhodopsins reveals a unique class of light-driven chloride pump in bacteria.</title>
        <authorList>
            <person name="Yoshizawa S."/>
            <person name="Kumagai Y."/>
            <person name="Kim H."/>
            <person name="Ogura Y."/>
            <person name="Hayashi T."/>
            <person name="Iwasaki W."/>
            <person name="DeLong E.F."/>
            <person name="Kogure K."/>
        </authorList>
    </citation>
    <scope>NUCLEOTIDE SEQUENCE [LARGE SCALE GENOMIC DNA]</scope>
    <source>
        <strain evidence="2 3">S1-08</strain>
    </source>
</reference>
<dbReference type="KEGG" id="nmf:NMS_1969"/>
<dbReference type="InterPro" id="IPR048469">
    <property type="entry name" value="YchJ-like_M"/>
</dbReference>
<sequence>MAHKNIHTVITPEQLMRSRYSAFVLADVDYLQLSQHSSQRLSKKEAKELKLWTKSVTWIRLEVLQTTQGLEDLETGRVEFKAHYLENSRLQVIHENSKFCKENGHWVYLEAI</sequence>
<dbReference type="HOGENOM" id="CLU_099590_2_1_10"/>
<evidence type="ECO:0000313" key="3">
    <source>
        <dbReference type="Proteomes" id="UP000031760"/>
    </source>
</evidence>
<feature type="domain" description="YchJ-like middle NTF2-like" evidence="1">
    <location>
        <begin position="11"/>
        <end position="110"/>
    </location>
</feature>
<dbReference type="STRING" id="1454201.NMS_1969"/>
<dbReference type="SUPFAM" id="SSF54427">
    <property type="entry name" value="NTF2-like"/>
    <property type="match status" value="1"/>
</dbReference>
<gene>
    <name evidence="2" type="ORF">NMS_1969</name>
</gene>
<dbReference type="Pfam" id="PF17775">
    <property type="entry name" value="YchJ_M-like"/>
    <property type="match status" value="1"/>
</dbReference>
<dbReference type="Proteomes" id="UP000031760">
    <property type="component" value="Chromosome"/>
</dbReference>
<dbReference type="AlphaFoldDB" id="W8VW33"/>
<dbReference type="EMBL" id="AP014548">
    <property type="protein sequence ID" value="BAO55978.1"/>
    <property type="molecule type" value="Genomic_DNA"/>
</dbReference>
<dbReference type="InterPro" id="IPR032710">
    <property type="entry name" value="NTF2-like_dom_sf"/>
</dbReference>
<organism evidence="2 3">
    <name type="scientific">Nonlabens marinus S1-08</name>
    <dbReference type="NCBI Taxonomy" id="1454201"/>
    <lineage>
        <taxon>Bacteria</taxon>
        <taxon>Pseudomonadati</taxon>
        <taxon>Bacteroidota</taxon>
        <taxon>Flavobacteriia</taxon>
        <taxon>Flavobacteriales</taxon>
        <taxon>Flavobacteriaceae</taxon>
        <taxon>Nonlabens</taxon>
    </lineage>
</organism>
<name>W8VW33_9FLAO</name>
<dbReference type="RefSeq" id="WP_052476881.1">
    <property type="nucleotide sequence ID" value="NZ_AP014548.1"/>
</dbReference>
<protein>
    <submittedName>
        <fullName evidence="2">UPF0225 protein YchJ</fullName>
    </submittedName>
</protein>
<dbReference type="Gene3D" id="3.10.450.50">
    <property type="match status" value="1"/>
</dbReference>